<dbReference type="GO" id="GO:0044614">
    <property type="term" value="C:nuclear pore cytoplasmic filaments"/>
    <property type="evidence" value="ECO:0007669"/>
    <property type="project" value="TreeGrafter"/>
</dbReference>
<evidence type="ECO:0000256" key="7">
    <source>
        <dbReference type="ARBA" id="ARBA00023132"/>
    </source>
</evidence>
<evidence type="ECO:0000256" key="1">
    <source>
        <dbReference type="ARBA" id="ARBA00004567"/>
    </source>
</evidence>
<dbReference type="GO" id="GO:0005543">
    <property type="term" value="F:phospholipid binding"/>
    <property type="evidence" value="ECO:0007669"/>
    <property type="project" value="TreeGrafter"/>
</dbReference>
<dbReference type="GO" id="GO:0000822">
    <property type="term" value="F:inositol hexakisphosphate binding"/>
    <property type="evidence" value="ECO:0007669"/>
    <property type="project" value="TreeGrafter"/>
</dbReference>
<proteinExistence type="inferred from homology"/>
<dbReference type="Gene3D" id="1.25.40.510">
    <property type="entry name" value="GLE1-like"/>
    <property type="match status" value="1"/>
</dbReference>
<evidence type="ECO:0000256" key="4">
    <source>
        <dbReference type="ARBA" id="ARBA00022816"/>
    </source>
</evidence>
<evidence type="ECO:0000313" key="13">
    <source>
        <dbReference type="Proteomes" id="UP000007148"/>
    </source>
</evidence>
<evidence type="ECO:0000256" key="9">
    <source>
        <dbReference type="ARBA" id="ARBA00026227"/>
    </source>
</evidence>
<sequence>MKFGISADHASFPERAKARLSSSTYKAPSDSEESTDEYEAAVIEPSDSEDSFYYASDEEIPSRTKTKAGPPKTATEQRELTEAMASVKLHTEYQDPLEAWIKQNQQEAFQIAQNRMKRSHITMRNLYMTATQITQTSMDVSAQEQQRDVERVIRARQSERERQERLEQERWEARNKALWEHVDKAAAIVEARLEAERQAEEAKRRQAEAEARRIEEEKQKRLQAEQQAREKAEAEKRRIAEEKARAAEEEKKRVAAEKAAEEKERLEAEAKQQREKEALSKFEAERKRAGLSTPREDWDRALEIMQNVKHGHLKRVKEDSVARRQWNGIRRNVTLRIGQLTDNDSEVARISTQIFELVRVLDPSTDIYPAALSALAKAIVLQAETEVTAKLDTAGPLAAVVINLFNLPGFDEVLWSRMVTRTGGWVIGHFVTKRQGQNDAEFRKLAGYREDETQVDRQTRIGGVISLYFAICTSPKATSMLPTPFWPTKIWSFLSRIMGDARLTRQSMAPYLMHSCLEMAAGTGLAMFGRQWLKLLIALGQSSMEEGRMGASDDAGKTARVRLQLRAEKLLGEAGVMGSAR</sequence>
<protein>
    <recommendedName>
        <fullName evidence="9">mRNA export factor GLE1</fullName>
    </recommendedName>
    <alternativeName>
        <fullName evidence="10">Nucleoporin GLE1</fullName>
    </alternativeName>
</protein>
<keyword evidence="5" id="KW-0653">Protein transport</keyword>
<dbReference type="OrthoDB" id="420884at2759"/>
<dbReference type="PANTHER" id="PTHR12960:SF0">
    <property type="entry name" value="MRNA EXPORT FACTOR GLE1"/>
    <property type="match status" value="1"/>
</dbReference>
<evidence type="ECO:0000256" key="3">
    <source>
        <dbReference type="ARBA" id="ARBA00022448"/>
    </source>
</evidence>
<feature type="region of interest" description="Disordered" evidence="11">
    <location>
        <begin position="215"/>
        <end position="237"/>
    </location>
</feature>
<dbReference type="OMA" id="VPANIHS"/>
<evidence type="ECO:0000256" key="2">
    <source>
        <dbReference type="ARBA" id="ARBA00011056"/>
    </source>
</evidence>
<evidence type="ECO:0000313" key="12">
    <source>
        <dbReference type="EMBL" id="CCA68347.1"/>
    </source>
</evidence>
<dbReference type="STRING" id="1109443.G4TAK4"/>
<evidence type="ECO:0000256" key="5">
    <source>
        <dbReference type="ARBA" id="ARBA00022927"/>
    </source>
</evidence>
<comment type="caution">
    <text evidence="12">The sequence shown here is derived from an EMBL/GenBank/DDBJ whole genome shotgun (WGS) entry which is preliminary data.</text>
</comment>
<name>G4TAK4_SERID</name>
<dbReference type="GO" id="GO:0005737">
    <property type="term" value="C:cytoplasm"/>
    <property type="evidence" value="ECO:0007669"/>
    <property type="project" value="TreeGrafter"/>
</dbReference>
<keyword evidence="7" id="KW-0906">Nuclear pore complex</keyword>
<dbReference type="HOGENOM" id="CLU_020872_1_0_1"/>
<evidence type="ECO:0000256" key="11">
    <source>
        <dbReference type="SAM" id="MobiDB-lite"/>
    </source>
</evidence>
<dbReference type="InterPro" id="IPR012476">
    <property type="entry name" value="GLE1"/>
</dbReference>
<dbReference type="AlphaFoldDB" id="G4TAK4"/>
<dbReference type="EMBL" id="CAFZ01000031">
    <property type="protein sequence ID" value="CCA68347.1"/>
    <property type="molecule type" value="Genomic_DNA"/>
</dbReference>
<dbReference type="eggNOG" id="KOG2412">
    <property type="taxonomic scope" value="Eukaryota"/>
</dbReference>
<feature type="region of interest" description="Disordered" evidence="11">
    <location>
        <begin position="1"/>
        <end position="77"/>
    </location>
</feature>
<evidence type="ECO:0000256" key="10">
    <source>
        <dbReference type="ARBA" id="ARBA00029983"/>
    </source>
</evidence>
<dbReference type="GO" id="GO:0015031">
    <property type="term" value="P:protein transport"/>
    <property type="evidence" value="ECO:0007669"/>
    <property type="project" value="UniProtKB-KW"/>
</dbReference>
<dbReference type="InterPro" id="IPR038506">
    <property type="entry name" value="GLE1-like_sf"/>
</dbReference>
<evidence type="ECO:0000256" key="6">
    <source>
        <dbReference type="ARBA" id="ARBA00023010"/>
    </source>
</evidence>
<comment type="subcellular location">
    <subcellularLocation>
        <location evidence="1">Nucleus</location>
        <location evidence="1">Nuclear pore complex</location>
    </subcellularLocation>
</comment>
<dbReference type="InParanoid" id="G4TAK4"/>
<comment type="similarity">
    <text evidence="2">Belongs to the GLE1 family.</text>
</comment>
<dbReference type="GO" id="GO:0031369">
    <property type="term" value="F:translation initiation factor binding"/>
    <property type="evidence" value="ECO:0007669"/>
    <property type="project" value="TreeGrafter"/>
</dbReference>
<gene>
    <name evidence="12" type="ORF">PIIN_02213</name>
</gene>
<keyword evidence="6" id="KW-0811">Translocation</keyword>
<dbReference type="GO" id="GO:0016973">
    <property type="term" value="P:poly(A)+ mRNA export from nucleus"/>
    <property type="evidence" value="ECO:0007669"/>
    <property type="project" value="InterPro"/>
</dbReference>
<reference evidence="12 13" key="1">
    <citation type="journal article" date="2011" name="PLoS Pathog.">
        <title>Endophytic Life Strategies Decoded by Genome and Transcriptome Analyses of the Mutualistic Root Symbiont Piriformospora indica.</title>
        <authorList>
            <person name="Zuccaro A."/>
            <person name="Lahrmann U."/>
            <person name="Guldener U."/>
            <person name="Langen G."/>
            <person name="Pfiffi S."/>
            <person name="Biedenkopf D."/>
            <person name="Wong P."/>
            <person name="Samans B."/>
            <person name="Grimm C."/>
            <person name="Basiewicz M."/>
            <person name="Murat C."/>
            <person name="Martin F."/>
            <person name="Kogel K.H."/>
        </authorList>
    </citation>
    <scope>NUCLEOTIDE SEQUENCE [LARGE SCALE GENOMIC DNA]</scope>
    <source>
        <strain evidence="12 13">DSM 11827</strain>
    </source>
</reference>
<keyword evidence="3" id="KW-0813">Transport</keyword>
<dbReference type="Pfam" id="PF07817">
    <property type="entry name" value="GLE1"/>
    <property type="match status" value="1"/>
</dbReference>
<keyword evidence="4" id="KW-0509">mRNA transport</keyword>
<dbReference type="Proteomes" id="UP000007148">
    <property type="component" value="Unassembled WGS sequence"/>
</dbReference>
<dbReference type="PANTHER" id="PTHR12960">
    <property type="entry name" value="GLE-1-RELATED"/>
    <property type="match status" value="1"/>
</dbReference>
<feature type="region of interest" description="Disordered" evidence="11">
    <location>
        <begin position="263"/>
        <end position="288"/>
    </location>
</feature>
<feature type="compositionally biased region" description="Acidic residues" evidence="11">
    <location>
        <begin position="30"/>
        <end position="39"/>
    </location>
</feature>
<keyword evidence="13" id="KW-1185">Reference proteome</keyword>
<evidence type="ECO:0000256" key="8">
    <source>
        <dbReference type="ARBA" id="ARBA00023242"/>
    </source>
</evidence>
<organism evidence="12 13">
    <name type="scientific">Serendipita indica (strain DSM 11827)</name>
    <name type="common">Root endophyte fungus</name>
    <name type="synonym">Piriformospora indica</name>
    <dbReference type="NCBI Taxonomy" id="1109443"/>
    <lineage>
        <taxon>Eukaryota</taxon>
        <taxon>Fungi</taxon>
        <taxon>Dikarya</taxon>
        <taxon>Basidiomycota</taxon>
        <taxon>Agaricomycotina</taxon>
        <taxon>Agaricomycetes</taxon>
        <taxon>Sebacinales</taxon>
        <taxon>Serendipitaceae</taxon>
        <taxon>Serendipita</taxon>
    </lineage>
</organism>
<accession>G4TAK4</accession>
<keyword evidence="8" id="KW-0539">Nucleus</keyword>